<feature type="domain" description="Ionotropic glutamate receptor C-terminal" evidence="14">
    <location>
        <begin position="54"/>
        <end position="157"/>
    </location>
</feature>
<evidence type="ECO:0000313" key="16">
    <source>
        <dbReference type="Proteomes" id="UP001206925"/>
    </source>
</evidence>
<evidence type="ECO:0000256" key="6">
    <source>
        <dbReference type="ARBA" id="ARBA00022989"/>
    </source>
</evidence>
<comment type="caution">
    <text evidence="15">The sequence shown here is derived from an EMBL/GenBank/DDBJ whole genome shotgun (WGS) entry which is preliminary data.</text>
</comment>
<protein>
    <recommendedName>
        <fullName evidence="14">Ionotropic glutamate receptor C-terminal domain-containing protein</fullName>
    </recommendedName>
</protein>
<keyword evidence="16" id="KW-1185">Reference proteome</keyword>
<evidence type="ECO:0000256" key="5">
    <source>
        <dbReference type="ARBA" id="ARBA00022729"/>
    </source>
</evidence>
<dbReference type="GO" id="GO:0016020">
    <property type="term" value="C:membrane"/>
    <property type="evidence" value="ECO:0007669"/>
    <property type="project" value="UniProtKB-SubCell"/>
</dbReference>
<keyword evidence="8 13" id="KW-0472">Membrane</keyword>
<evidence type="ECO:0000259" key="14">
    <source>
        <dbReference type="Pfam" id="PF00060"/>
    </source>
</evidence>
<reference evidence="15" key="1">
    <citation type="submission" date="2022-06" db="EMBL/GenBank/DDBJ databases">
        <title>Uncovering the hologenomic basis of an extraordinary plant invasion.</title>
        <authorList>
            <person name="Bieker V.C."/>
            <person name="Martin M.D."/>
            <person name="Gilbert T."/>
            <person name="Hodgins K."/>
            <person name="Battlay P."/>
            <person name="Petersen B."/>
            <person name="Wilson J."/>
        </authorList>
    </citation>
    <scope>NUCLEOTIDE SEQUENCE</scope>
    <source>
        <strain evidence="15">AA19_3_7</strain>
        <tissue evidence="15">Leaf</tissue>
    </source>
</reference>
<evidence type="ECO:0000313" key="15">
    <source>
        <dbReference type="EMBL" id="KAI7753612.1"/>
    </source>
</evidence>
<keyword evidence="3" id="KW-0813">Transport</keyword>
<comment type="similarity">
    <text evidence="2">Belongs to the glutamate-gated ion channel (TC 1.A.10.1) family.</text>
</comment>
<dbReference type="Pfam" id="PF00060">
    <property type="entry name" value="Lig_chan"/>
    <property type="match status" value="1"/>
</dbReference>
<dbReference type="Gene3D" id="3.40.190.10">
    <property type="entry name" value="Periplasmic binding protein-like II"/>
    <property type="match status" value="1"/>
</dbReference>
<dbReference type="InterPro" id="IPR001320">
    <property type="entry name" value="Iontro_rcpt_C"/>
</dbReference>
<evidence type="ECO:0000256" key="3">
    <source>
        <dbReference type="ARBA" id="ARBA00022448"/>
    </source>
</evidence>
<dbReference type="PANTHER" id="PTHR18966">
    <property type="entry name" value="IONOTROPIC GLUTAMATE RECEPTOR"/>
    <property type="match status" value="1"/>
</dbReference>
<evidence type="ECO:0000256" key="11">
    <source>
        <dbReference type="ARBA" id="ARBA00023286"/>
    </source>
</evidence>
<accession>A0AAD5GSE6</accession>
<dbReference type="Gene3D" id="1.10.287.70">
    <property type="match status" value="1"/>
</dbReference>
<dbReference type="AlphaFoldDB" id="A0AAD5GSE6"/>
<dbReference type="GO" id="GO:0015276">
    <property type="term" value="F:ligand-gated monoatomic ion channel activity"/>
    <property type="evidence" value="ECO:0007669"/>
    <property type="project" value="InterPro"/>
</dbReference>
<evidence type="ECO:0000256" key="9">
    <source>
        <dbReference type="ARBA" id="ARBA00023170"/>
    </source>
</evidence>
<name>A0AAD5GSE6_AMBAR</name>
<keyword evidence="10" id="KW-0325">Glycoprotein</keyword>
<keyword evidence="11" id="KW-1071">Ligand-gated ion channel</keyword>
<keyword evidence="6 13" id="KW-1133">Transmembrane helix</keyword>
<keyword evidence="12" id="KW-0407">Ion channel</keyword>
<dbReference type="EMBL" id="JAMZMK010005376">
    <property type="protein sequence ID" value="KAI7753612.1"/>
    <property type="molecule type" value="Genomic_DNA"/>
</dbReference>
<evidence type="ECO:0000256" key="8">
    <source>
        <dbReference type="ARBA" id="ARBA00023136"/>
    </source>
</evidence>
<gene>
    <name evidence="15" type="ORF">M8C21_000673</name>
</gene>
<organism evidence="15 16">
    <name type="scientific">Ambrosia artemisiifolia</name>
    <name type="common">Common ragweed</name>
    <dbReference type="NCBI Taxonomy" id="4212"/>
    <lineage>
        <taxon>Eukaryota</taxon>
        <taxon>Viridiplantae</taxon>
        <taxon>Streptophyta</taxon>
        <taxon>Embryophyta</taxon>
        <taxon>Tracheophyta</taxon>
        <taxon>Spermatophyta</taxon>
        <taxon>Magnoliopsida</taxon>
        <taxon>eudicotyledons</taxon>
        <taxon>Gunneridae</taxon>
        <taxon>Pentapetalae</taxon>
        <taxon>asterids</taxon>
        <taxon>campanulids</taxon>
        <taxon>Asterales</taxon>
        <taxon>Asteraceae</taxon>
        <taxon>Asteroideae</taxon>
        <taxon>Heliantheae alliance</taxon>
        <taxon>Heliantheae</taxon>
        <taxon>Ambrosia</taxon>
    </lineage>
</organism>
<comment type="subcellular location">
    <subcellularLocation>
        <location evidence="1">Membrane</location>
        <topology evidence="1">Multi-pass membrane protein</topology>
    </subcellularLocation>
</comment>
<dbReference type="SUPFAM" id="SSF81324">
    <property type="entry name" value="Voltage-gated potassium channels"/>
    <property type="match status" value="1"/>
</dbReference>
<dbReference type="FunFam" id="1.10.287.70:FF:000037">
    <property type="entry name" value="Glutamate receptor"/>
    <property type="match status" value="1"/>
</dbReference>
<dbReference type="InterPro" id="IPR015683">
    <property type="entry name" value="Ionotropic_Glu_rcpt"/>
</dbReference>
<evidence type="ECO:0000256" key="10">
    <source>
        <dbReference type="ARBA" id="ARBA00023180"/>
    </source>
</evidence>
<keyword evidence="9" id="KW-0675">Receptor</keyword>
<dbReference type="SUPFAM" id="SSF53850">
    <property type="entry name" value="Periplasmic binding protein-like II"/>
    <property type="match status" value="1"/>
</dbReference>
<feature type="non-terminal residue" evidence="15">
    <location>
        <position position="1"/>
    </location>
</feature>
<evidence type="ECO:0000256" key="7">
    <source>
        <dbReference type="ARBA" id="ARBA00023065"/>
    </source>
</evidence>
<feature type="transmembrane region" description="Helical" evidence="13">
    <location>
        <begin position="52"/>
        <end position="72"/>
    </location>
</feature>
<feature type="transmembrane region" description="Helical" evidence="13">
    <location>
        <begin position="116"/>
        <end position="140"/>
    </location>
</feature>
<evidence type="ECO:0000256" key="2">
    <source>
        <dbReference type="ARBA" id="ARBA00008685"/>
    </source>
</evidence>
<evidence type="ECO:0000256" key="4">
    <source>
        <dbReference type="ARBA" id="ARBA00022692"/>
    </source>
</evidence>
<proteinExistence type="inferred from homology"/>
<evidence type="ECO:0000256" key="12">
    <source>
        <dbReference type="ARBA" id="ARBA00023303"/>
    </source>
</evidence>
<sequence length="269" mass="30073">VYDAAVGDIAITTNRTRLADFSQPFIESGLVVVAPVWKSNSSTWAFLRPFSPLMWCVSGIFFILVGAVVWTLEHRINDEFRGPPKKQIVTALWFSFSTIFFSHRENTLSALGRMVLILWLFVVMILNSSYTASLTSILTVQKLYSPVKGIDSLMAGKEPIGYQENSYVGNYLTAEYSIHKDRLIPLSLSEDLEKALKDGPKHGGVAAVVVERAYAELFLSTRCDFSIVGQEFTKNGWGFVSLPTGLSFSSRYVNSYSKTIRKRQATKDP</sequence>
<keyword evidence="4 13" id="KW-0812">Transmembrane</keyword>
<evidence type="ECO:0000256" key="1">
    <source>
        <dbReference type="ARBA" id="ARBA00004141"/>
    </source>
</evidence>
<keyword evidence="5" id="KW-0732">Signal</keyword>
<keyword evidence="7" id="KW-0406">Ion transport</keyword>
<dbReference type="Proteomes" id="UP001206925">
    <property type="component" value="Unassembled WGS sequence"/>
</dbReference>
<evidence type="ECO:0000256" key="13">
    <source>
        <dbReference type="SAM" id="Phobius"/>
    </source>
</evidence>